<reference evidence="1 2" key="1">
    <citation type="submission" date="2024-01" db="EMBL/GenBank/DDBJ databases">
        <title>The genomes of 5 underutilized Papilionoideae crops provide insights into root nodulation and disease resistanc.</title>
        <authorList>
            <person name="Jiang F."/>
        </authorList>
    </citation>
    <scope>NUCLEOTIDE SEQUENCE [LARGE SCALE GENOMIC DNA]</scope>
    <source>
        <strain evidence="1">DUOXIRENSHENG_FW03</strain>
        <tissue evidence="1">Leaves</tissue>
    </source>
</reference>
<sequence length="76" mass="8083">MIMSGTIELNDDNNLLQGGWRSHGRATMVATGAVERCSCDFGGVIRFIGLGILACLIVSISESKSKTKSPFSFPCS</sequence>
<keyword evidence="2" id="KW-1185">Reference proteome</keyword>
<organism evidence="1 2">
    <name type="scientific">Psophocarpus tetragonolobus</name>
    <name type="common">Winged bean</name>
    <name type="synonym">Dolichos tetragonolobus</name>
    <dbReference type="NCBI Taxonomy" id="3891"/>
    <lineage>
        <taxon>Eukaryota</taxon>
        <taxon>Viridiplantae</taxon>
        <taxon>Streptophyta</taxon>
        <taxon>Embryophyta</taxon>
        <taxon>Tracheophyta</taxon>
        <taxon>Spermatophyta</taxon>
        <taxon>Magnoliopsida</taxon>
        <taxon>eudicotyledons</taxon>
        <taxon>Gunneridae</taxon>
        <taxon>Pentapetalae</taxon>
        <taxon>rosids</taxon>
        <taxon>fabids</taxon>
        <taxon>Fabales</taxon>
        <taxon>Fabaceae</taxon>
        <taxon>Papilionoideae</taxon>
        <taxon>50 kb inversion clade</taxon>
        <taxon>NPAAA clade</taxon>
        <taxon>indigoferoid/millettioid clade</taxon>
        <taxon>Phaseoleae</taxon>
        <taxon>Psophocarpus</taxon>
    </lineage>
</organism>
<dbReference type="EMBL" id="JAYMYS010000006">
    <property type="protein sequence ID" value="KAK7388790.1"/>
    <property type="molecule type" value="Genomic_DNA"/>
</dbReference>
<proteinExistence type="predicted"/>
<evidence type="ECO:0000313" key="1">
    <source>
        <dbReference type="EMBL" id="KAK7388790.1"/>
    </source>
</evidence>
<name>A0AAN9S4T8_PSOTE</name>
<accession>A0AAN9S4T8</accession>
<gene>
    <name evidence="1" type="ORF">VNO78_23617</name>
</gene>
<protein>
    <submittedName>
        <fullName evidence="1">Uncharacterized protein</fullName>
    </submittedName>
</protein>
<evidence type="ECO:0000313" key="2">
    <source>
        <dbReference type="Proteomes" id="UP001386955"/>
    </source>
</evidence>
<dbReference type="AlphaFoldDB" id="A0AAN9S4T8"/>
<comment type="caution">
    <text evidence="1">The sequence shown here is derived from an EMBL/GenBank/DDBJ whole genome shotgun (WGS) entry which is preliminary data.</text>
</comment>
<dbReference type="Proteomes" id="UP001386955">
    <property type="component" value="Unassembled WGS sequence"/>
</dbReference>